<accession>A0A401H292</accession>
<evidence type="ECO:0000313" key="2">
    <source>
        <dbReference type="EMBL" id="GBE88551.1"/>
    </source>
</evidence>
<dbReference type="RefSeq" id="XP_027619464.1">
    <property type="nucleotide sequence ID" value="XM_027763663.1"/>
</dbReference>
<dbReference type="AlphaFoldDB" id="A0A401H292"/>
<organism evidence="2 3">
    <name type="scientific">Sparassis crispa</name>
    <dbReference type="NCBI Taxonomy" id="139825"/>
    <lineage>
        <taxon>Eukaryota</taxon>
        <taxon>Fungi</taxon>
        <taxon>Dikarya</taxon>
        <taxon>Basidiomycota</taxon>
        <taxon>Agaricomycotina</taxon>
        <taxon>Agaricomycetes</taxon>
        <taxon>Polyporales</taxon>
        <taxon>Sparassidaceae</taxon>
        <taxon>Sparassis</taxon>
    </lineage>
</organism>
<comment type="caution">
    <text evidence="2">The sequence shown here is derived from an EMBL/GenBank/DDBJ whole genome shotgun (WGS) entry which is preliminary data.</text>
</comment>
<dbReference type="EMBL" id="BFAD01000013">
    <property type="protein sequence ID" value="GBE88551.1"/>
    <property type="molecule type" value="Genomic_DNA"/>
</dbReference>
<gene>
    <name evidence="2" type="ORF">SCP_1303670</name>
</gene>
<proteinExistence type="predicted"/>
<feature type="compositionally biased region" description="Low complexity" evidence="1">
    <location>
        <begin position="11"/>
        <end position="21"/>
    </location>
</feature>
<evidence type="ECO:0000256" key="1">
    <source>
        <dbReference type="SAM" id="MobiDB-lite"/>
    </source>
</evidence>
<dbReference type="InParanoid" id="A0A401H292"/>
<dbReference type="Proteomes" id="UP000287166">
    <property type="component" value="Unassembled WGS sequence"/>
</dbReference>
<evidence type="ECO:0000313" key="3">
    <source>
        <dbReference type="Proteomes" id="UP000287166"/>
    </source>
</evidence>
<feature type="compositionally biased region" description="Pro residues" evidence="1">
    <location>
        <begin position="22"/>
        <end position="33"/>
    </location>
</feature>
<protein>
    <submittedName>
        <fullName evidence="2">Uncharacterized protein</fullName>
    </submittedName>
</protein>
<keyword evidence="3" id="KW-1185">Reference proteome</keyword>
<feature type="region of interest" description="Disordered" evidence="1">
    <location>
        <begin position="1"/>
        <end position="39"/>
    </location>
</feature>
<sequence length="53" mass="5778">MFSLQDGRASLRQPYQLLLPPTLTPPPPQPVPRTPAGRTAWSKFSAVMTTLAS</sequence>
<reference evidence="2 3" key="1">
    <citation type="journal article" date="2018" name="Sci. Rep.">
        <title>Genome sequence of the cauliflower mushroom Sparassis crispa (Hanabiratake) and its association with beneficial usage.</title>
        <authorList>
            <person name="Kiyama R."/>
            <person name="Furutani Y."/>
            <person name="Kawaguchi K."/>
            <person name="Nakanishi T."/>
        </authorList>
    </citation>
    <scope>NUCLEOTIDE SEQUENCE [LARGE SCALE GENOMIC DNA]</scope>
</reference>
<dbReference type="GeneID" id="38785468"/>
<name>A0A401H292_9APHY</name>